<organism evidence="3 4">
    <name type="scientific">Paraburkholderia pallida</name>
    <dbReference type="NCBI Taxonomy" id="2547399"/>
    <lineage>
        <taxon>Bacteria</taxon>
        <taxon>Pseudomonadati</taxon>
        <taxon>Pseudomonadota</taxon>
        <taxon>Betaproteobacteria</taxon>
        <taxon>Burkholderiales</taxon>
        <taxon>Burkholderiaceae</taxon>
        <taxon>Paraburkholderia</taxon>
    </lineage>
</organism>
<name>A0A4P7CTB6_9BURK</name>
<feature type="region of interest" description="Disordered" evidence="1">
    <location>
        <begin position="99"/>
        <end position="123"/>
    </location>
</feature>
<dbReference type="OrthoDB" id="8265034at2"/>
<proteinExistence type="predicted"/>
<dbReference type="KEGG" id="ppai:E1956_09945"/>
<evidence type="ECO:0000256" key="1">
    <source>
        <dbReference type="SAM" id="MobiDB-lite"/>
    </source>
</evidence>
<dbReference type="RefSeq" id="WP_134748466.1">
    <property type="nucleotide sequence ID" value="NZ_CP038148.1"/>
</dbReference>
<gene>
    <name evidence="3" type="ORF">E1956_09945</name>
</gene>
<dbReference type="EMBL" id="CP038148">
    <property type="protein sequence ID" value="QBQ97464.1"/>
    <property type="molecule type" value="Genomic_DNA"/>
</dbReference>
<sequence length="207" mass="22907">MTLSVVYVLTNPAMPGLVKIGCTTQEDANARLGQLYTTGVPVPFKLEFACKVQNPEEVERALHLAFAPDRVNPKREFFQIDPDQAIAILRLLHVEEATEEVESQPSPVDEQSKSAADRLKSRRPNLNFEEMGIPIGAELRSVHTDAVATVTGNRKVRFDGEEMSLTAATRKDLSLEYSVAPGPNWTYDGTSLRAIYNDTYGNAVQEI</sequence>
<protein>
    <submittedName>
        <fullName evidence="3">GIY-YIG nuclease family protein</fullName>
    </submittedName>
</protein>
<dbReference type="AlphaFoldDB" id="A0A4P7CTB6"/>
<evidence type="ECO:0000313" key="4">
    <source>
        <dbReference type="Proteomes" id="UP000295727"/>
    </source>
</evidence>
<dbReference type="InterPro" id="IPR018306">
    <property type="entry name" value="Phage_T5_Orf172_DNA-bd"/>
</dbReference>
<evidence type="ECO:0000313" key="3">
    <source>
        <dbReference type="EMBL" id="QBQ97464.1"/>
    </source>
</evidence>
<accession>A0A4P7CTB6</accession>
<dbReference type="SMART" id="SM00974">
    <property type="entry name" value="T5orf172"/>
    <property type="match status" value="1"/>
</dbReference>
<reference evidence="3 4" key="1">
    <citation type="submission" date="2019-03" db="EMBL/GenBank/DDBJ databases">
        <title>Paraburkholderia sp. 7MH5, isolated from subtropical forest soil.</title>
        <authorList>
            <person name="Gao Z.-H."/>
            <person name="Qiu L.-H."/>
        </authorList>
    </citation>
    <scope>NUCLEOTIDE SEQUENCE [LARGE SCALE GENOMIC DNA]</scope>
    <source>
        <strain evidence="3 4">7MH5</strain>
    </source>
</reference>
<feature type="domain" description="Bacteriophage T5 Orf172 DNA-binding" evidence="2">
    <location>
        <begin position="12"/>
        <end position="92"/>
    </location>
</feature>
<evidence type="ECO:0000259" key="2">
    <source>
        <dbReference type="SMART" id="SM00974"/>
    </source>
</evidence>
<dbReference type="Proteomes" id="UP000295727">
    <property type="component" value="Chromosome 1"/>
</dbReference>
<feature type="compositionally biased region" description="Basic and acidic residues" evidence="1">
    <location>
        <begin position="110"/>
        <end position="119"/>
    </location>
</feature>
<keyword evidence="4" id="KW-1185">Reference proteome</keyword>
<dbReference type="Pfam" id="PF10544">
    <property type="entry name" value="T5orf172"/>
    <property type="match status" value="1"/>
</dbReference>